<evidence type="ECO:0000313" key="12">
    <source>
        <dbReference type="EMBL" id="KIP06369.1"/>
    </source>
</evidence>
<organism evidence="12 13">
    <name type="scientific">Phlebiopsis gigantea (strain 11061_1 CR5-6)</name>
    <name type="common">White-rot fungus</name>
    <name type="synonym">Peniophora gigantea</name>
    <dbReference type="NCBI Taxonomy" id="745531"/>
    <lineage>
        <taxon>Eukaryota</taxon>
        <taxon>Fungi</taxon>
        <taxon>Dikarya</taxon>
        <taxon>Basidiomycota</taxon>
        <taxon>Agaricomycotina</taxon>
        <taxon>Agaricomycetes</taxon>
        <taxon>Polyporales</taxon>
        <taxon>Phanerochaetaceae</taxon>
        <taxon>Phlebiopsis</taxon>
    </lineage>
</organism>
<feature type="binding site" description="axial binding residue" evidence="9">
    <location>
        <position position="467"/>
    </location>
    <ligand>
        <name>heme</name>
        <dbReference type="ChEBI" id="CHEBI:30413"/>
    </ligand>
    <ligandPart>
        <name>Fe</name>
        <dbReference type="ChEBI" id="CHEBI:18248"/>
    </ligandPart>
</feature>
<dbReference type="PRINTS" id="PR00463">
    <property type="entry name" value="EP450I"/>
</dbReference>
<evidence type="ECO:0000256" key="4">
    <source>
        <dbReference type="ARBA" id="ARBA00022617"/>
    </source>
</evidence>
<evidence type="ECO:0000256" key="5">
    <source>
        <dbReference type="ARBA" id="ARBA00022723"/>
    </source>
</evidence>
<comment type="similarity">
    <text evidence="3 10">Belongs to the cytochrome P450 family.</text>
</comment>
<dbReference type="InterPro" id="IPR002401">
    <property type="entry name" value="Cyt_P450_E_grp-I"/>
</dbReference>
<dbReference type="PRINTS" id="PR00385">
    <property type="entry name" value="P450"/>
</dbReference>
<dbReference type="GO" id="GO:0004497">
    <property type="term" value="F:monooxygenase activity"/>
    <property type="evidence" value="ECO:0007669"/>
    <property type="project" value="UniProtKB-KW"/>
</dbReference>
<keyword evidence="6 10" id="KW-0560">Oxidoreductase</keyword>
<evidence type="ECO:0000256" key="1">
    <source>
        <dbReference type="ARBA" id="ARBA00001971"/>
    </source>
</evidence>
<keyword evidence="7 9" id="KW-0408">Iron</keyword>
<keyword evidence="8 10" id="KW-0503">Monooxygenase</keyword>
<dbReference type="PANTHER" id="PTHR24305">
    <property type="entry name" value="CYTOCHROME P450"/>
    <property type="match status" value="1"/>
</dbReference>
<comment type="cofactor">
    <cofactor evidence="1 9">
        <name>heme</name>
        <dbReference type="ChEBI" id="CHEBI:30413"/>
    </cofactor>
</comment>
<evidence type="ECO:0000256" key="10">
    <source>
        <dbReference type="RuleBase" id="RU000461"/>
    </source>
</evidence>
<dbReference type="STRING" id="745531.A0A0C3NMV3"/>
<dbReference type="InterPro" id="IPR036396">
    <property type="entry name" value="Cyt_P450_sf"/>
</dbReference>
<dbReference type="HOGENOM" id="CLU_001570_25_0_1"/>
<evidence type="ECO:0000256" key="2">
    <source>
        <dbReference type="ARBA" id="ARBA00005179"/>
    </source>
</evidence>
<keyword evidence="11" id="KW-1133">Transmembrane helix</keyword>
<dbReference type="InterPro" id="IPR050121">
    <property type="entry name" value="Cytochrome_P450_monoxygenase"/>
</dbReference>
<proteinExistence type="inferred from homology"/>
<evidence type="ECO:0000313" key="13">
    <source>
        <dbReference type="Proteomes" id="UP000053257"/>
    </source>
</evidence>
<dbReference type="GO" id="GO:0005506">
    <property type="term" value="F:iron ion binding"/>
    <property type="evidence" value="ECO:0007669"/>
    <property type="project" value="InterPro"/>
</dbReference>
<evidence type="ECO:0000256" key="7">
    <source>
        <dbReference type="ARBA" id="ARBA00023004"/>
    </source>
</evidence>
<feature type="transmembrane region" description="Helical" evidence="11">
    <location>
        <begin position="12"/>
        <end position="33"/>
    </location>
</feature>
<keyword evidence="5 9" id="KW-0479">Metal-binding</keyword>
<dbReference type="InterPro" id="IPR001128">
    <property type="entry name" value="Cyt_P450"/>
</dbReference>
<dbReference type="GO" id="GO:0020037">
    <property type="term" value="F:heme binding"/>
    <property type="evidence" value="ECO:0007669"/>
    <property type="project" value="InterPro"/>
</dbReference>
<dbReference type="InterPro" id="IPR017972">
    <property type="entry name" value="Cyt_P450_CS"/>
</dbReference>
<evidence type="ECO:0008006" key="14">
    <source>
        <dbReference type="Google" id="ProtNLM"/>
    </source>
</evidence>
<dbReference type="Gene3D" id="1.10.630.10">
    <property type="entry name" value="Cytochrome P450"/>
    <property type="match status" value="1"/>
</dbReference>
<dbReference type="SUPFAM" id="SSF48264">
    <property type="entry name" value="Cytochrome P450"/>
    <property type="match status" value="1"/>
</dbReference>
<accession>A0A0C3NMV3</accession>
<dbReference type="Proteomes" id="UP000053257">
    <property type="component" value="Unassembled WGS sequence"/>
</dbReference>
<keyword evidence="11" id="KW-0472">Membrane</keyword>
<evidence type="ECO:0000256" key="9">
    <source>
        <dbReference type="PIRSR" id="PIRSR602401-1"/>
    </source>
</evidence>
<keyword evidence="13" id="KW-1185">Reference proteome</keyword>
<dbReference type="Pfam" id="PF00067">
    <property type="entry name" value="p450"/>
    <property type="match status" value="1"/>
</dbReference>
<keyword evidence="4 9" id="KW-0349">Heme</keyword>
<comment type="pathway">
    <text evidence="2">Secondary metabolite biosynthesis.</text>
</comment>
<dbReference type="PANTHER" id="PTHR24305:SF166">
    <property type="entry name" value="CYTOCHROME P450 12A4, MITOCHONDRIAL-RELATED"/>
    <property type="match status" value="1"/>
</dbReference>
<name>A0A0C3NMV3_PHLG1</name>
<evidence type="ECO:0000256" key="8">
    <source>
        <dbReference type="ARBA" id="ARBA00023033"/>
    </source>
</evidence>
<gene>
    <name evidence="12" type="ORF">PHLGIDRAFT_515467</name>
</gene>
<dbReference type="GO" id="GO:0016705">
    <property type="term" value="F:oxidoreductase activity, acting on paired donors, with incorporation or reduction of molecular oxygen"/>
    <property type="evidence" value="ECO:0007669"/>
    <property type="project" value="InterPro"/>
</dbReference>
<evidence type="ECO:0000256" key="3">
    <source>
        <dbReference type="ARBA" id="ARBA00010617"/>
    </source>
</evidence>
<dbReference type="OrthoDB" id="1470350at2759"/>
<reference evidence="12 13" key="1">
    <citation type="journal article" date="2014" name="PLoS Genet.">
        <title>Analysis of the Phlebiopsis gigantea genome, transcriptome and secretome provides insight into its pioneer colonization strategies of wood.</title>
        <authorList>
            <person name="Hori C."/>
            <person name="Ishida T."/>
            <person name="Igarashi K."/>
            <person name="Samejima M."/>
            <person name="Suzuki H."/>
            <person name="Master E."/>
            <person name="Ferreira P."/>
            <person name="Ruiz-Duenas F.J."/>
            <person name="Held B."/>
            <person name="Canessa P."/>
            <person name="Larrondo L.F."/>
            <person name="Schmoll M."/>
            <person name="Druzhinina I.S."/>
            <person name="Kubicek C.P."/>
            <person name="Gaskell J.A."/>
            <person name="Kersten P."/>
            <person name="St John F."/>
            <person name="Glasner J."/>
            <person name="Sabat G."/>
            <person name="Splinter BonDurant S."/>
            <person name="Syed K."/>
            <person name="Yadav J."/>
            <person name="Mgbeahuruike A.C."/>
            <person name="Kovalchuk A."/>
            <person name="Asiegbu F.O."/>
            <person name="Lackner G."/>
            <person name="Hoffmeister D."/>
            <person name="Rencoret J."/>
            <person name="Gutierrez A."/>
            <person name="Sun H."/>
            <person name="Lindquist E."/>
            <person name="Barry K."/>
            <person name="Riley R."/>
            <person name="Grigoriev I.V."/>
            <person name="Henrissat B."/>
            <person name="Kues U."/>
            <person name="Berka R.M."/>
            <person name="Martinez A.T."/>
            <person name="Covert S.F."/>
            <person name="Blanchette R.A."/>
            <person name="Cullen D."/>
        </authorList>
    </citation>
    <scope>NUCLEOTIDE SEQUENCE [LARGE SCALE GENOMIC DNA]</scope>
    <source>
        <strain evidence="12 13">11061_1 CR5-6</strain>
    </source>
</reference>
<sequence>MLPTPSHLPIANLSTTSVIILSTVILYCLKTFFSYRSAVRSTGNLPGWHTFIGSFGLVGFLFKKPRGKLIGGSLRAWYRKHLDFQEAGQDIINHIYFVPFVYQEVVVADAAVIKEITSQRAKFPKPPYNELRLYGGNIIASEGDEWKRHRKVSAPAFSERNNRLVWEETVKIMTDLFDNVWGEKEKVVYDNALDMTLPIALFVIAVAGFGRNVSWQSDLVAPSGHKLAFKDALRVVSRDLYTKIVTPKWLFHLAPTKHIAEVKLGCEELEKYMAEMIEDRRAAEKKEERYDLFSSLLDASDAESDGAVKLTDNELLGNIFIFLLAGHETTAHTLCFTFGLLALHQDAQEKLYQHIKSIVPDDRPPTYEEMHLLTESMAVFYESLRMFPPVLGVPKLSTEDTTLATSDHAGKKVVVPIPKGMVVGINICGVHYNPRYWEDPYTFKPSRFHGDWPREAFLPFSAGARACLGRRFFETEGIAILTMLVSRYKIDLKDDPEFAGATLEEIQEILFEIRQGITIAPARVPLVFTRRQ</sequence>
<feature type="transmembrane region" description="Helical" evidence="11">
    <location>
        <begin position="45"/>
        <end position="62"/>
    </location>
</feature>
<evidence type="ECO:0000256" key="11">
    <source>
        <dbReference type="SAM" id="Phobius"/>
    </source>
</evidence>
<dbReference type="AlphaFoldDB" id="A0A0C3NMV3"/>
<evidence type="ECO:0000256" key="6">
    <source>
        <dbReference type="ARBA" id="ARBA00023002"/>
    </source>
</evidence>
<protein>
    <recommendedName>
        <fullName evidence="14">Cytochrome P450</fullName>
    </recommendedName>
</protein>
<keyword evidence="11" id="KW-0812">Transmembrane</keyword>
<dbReference type="EMBL" id="KN840519">
    <property type="protein sequence ID" value="KIP06369.1"/>
    <property type="molecule type" value="Genomic_DNA"/>
</dbReference>
<dbReference type="PROSITE" id="PS00086">
    <property type="entry name" value="CYTOCHROME_P450"/>
    <property type="match status" value="1"/>
</dbReference>